<dbReference type="Pfam" id="PF00271">
    <property type="entry name" value="Helicase_C"/>
    <property type="match status" value="1"/>
</dbReference>
<reference evidence="7" key="1">
    <citation type="submission" date="2017-02" db="UniProtKB">
        <authorList>
            <consortium name="WormBaseParasite"/>
        </authorList>
    </citation>
    <scope>IDENTIFICATION</scope>
</reference>
<dbReference type="Pfam" id="PF07717">
    <property type="entry name" value="OB_NTP_bind"/>
    <property type="match status" value="1"/>
</dbReference>
<evidence type="ECO:0000313" key="5">
    <source>
        <dbReference type="EMBL" id="VDK47196.1"/>
    </source>
</evidence>
<feature type="domain" description="Helicase C-terminal" evidence="4">
    <location>
        <begin position="381"/>
        <end position="549"/>
    </location>
</feature>
<dbReference type="Pfam" id="PF24485">
    <property type="entry name" value="zf-C2H2_DHX34"/>
    <property type="match status" value="1"/>
</dbReference>
<dbReference type="SUPFAM" id="SSF52540">
    <property type="entry name" value="P-loop containing nucleoside triphosphate hydrolases"/>
    <property type="match status" value="1"/>
</dbReference>
<dbReference type="PROSITE" id="PS51192">
    <property type="entry name" value="HELICASE_ATP_BIND_1"/>
    <property type="match status" value="1"/>
</dbReference>
<evidence type="ECO:0000313" key="7">
    <source>
        <dbReference type="WBParaSite" id="ASIM_0001290301-mRNA-1"/>
    </source>
</evidence>
<dbReference type="InterPro" id="IPR027417">
    <property type="entry name" value="P-loop_NTPase"/>
</dbReference>
<evidence type="ECO:0000259" key="3">
    <source>
        <dbReference type="PROSITE" id="PS51192"/>
    </source>
</evidence>
<dbReference type="Gene3D" id="3.40.50.300">
    <property type="entry name" value="P-loop containing nucleotide triphosphate hydrolases"/>
    <property type="match status" value="2"/>
</dbReference>
<dbReference type="InterPro" id="IPR011709">
    <property type="entry name" value="DEAD-box_helicase_OB_fold"/>
</dbReference>
<dbReference type="InterPro" id="IPR001650">
    <property type="entry name" value="Helicase_C-like"/>
</dbReference>
<keyword evidence="2" id="KW-0347">Helicase</keyword>
<evidence type="ECO:0000256" key="2">
    <source>
        <dbReference type="ARBA" id="ARBA00022806"/>
    </source>
</evidence>
<dbReference type="SMART" id="SM00847">
    <property type="entry name" value="HA2"/>
    <property type="match status" value="1"/>
</dbReference>
<name>A0A0M3JX49_ANISI</name>
<dbReference type="SMART" id="SM00490">
    <property type="entry name" value="HELICc"/>
    <property type="match status" value="1"/>
</dbReference>
<dbReference type="FunFam" id="3.40.50.300:FF:004714">
    <property type="entry name" value="DEAD/DEAH box helicase"/>
    <property type="match status" value="1"/>
</dbReference>
<dbReference type="PANTHER" id="PTHR18934:SF221">
    <property type="entry name" value="ATP-DEPENDENT RNA HELICASE DHX34-RELATED"/>
    <property type="match status" value="1"/>
</dbReference>
<keyword evidence="1" id="KW-0378">Hydrolase</keyword>
<dbReference type="WBParaSite" id="ASIM_0001290301-mRNA-1">
    <property type="protein sequence ID" value="ASIM_0001290301-mRNA-1"/>
    <property type="gene ID" value="ASIM_0001290301"/>
</dbReference>
<keyword evidence="6" id="KW-1185">Reference proteome</keyword>
<dbReference type="GO" id="GO:0003723">
    <property type="term" value="F:RNA binding"/>
    <property type="evidence" value="ECO:0007669"/>
    <property type="project" value="TreeGrafter"/>
</dbReference>
<evidence type="ECO:0000259" key="4">
    <source>
        <dbReference type="PROSITE" id="PS51194"/>
    </source>
</evidence>
<dbReference type="Gene3D" id="1.20.120.1080">
    <property type="match status" value="1"/>
</dbReference>
<protein>
    <submittedName>
        <fullName evidence="7">ATP-dependent RNA helicase DHX34</fullName>
    </submittedName>
</protein>
<dbReference type="InterPro" id="IPR014001">
    <property type="entry name" value="Helicase_ATP-bd"/>
</dbReference>
<dbReference type="Pfam" id="PF21010">
    <property type="entry name" value="HA2_C"/>
    <property type="match status" value="1"/>
</dbReference>
<dbReference type="GO" id="GO:0004386">
    <property type="term" value="F:helicase activity"/>
    <property type="evidence" value="ECO:0007669"/>
    <property type="project" value="UniProtKB-KW"/>
</dbReference>
<gene>
    <name evidence="5" type="ORF">ASIM_LOCUS12369</name>
</gene>
<dbReference type="InterPro" id="IPR056382">
    <property type="entry name" value="DHX34_Znf-C2H2"/>
</dbReference>
<reference evidence="5 6" key="2">
    <citation type="submission" date="2018-11" db="EMBL/GenBank/DDBJ databases">
        <authorList>
            <consortium name="Pathogen Informatics"/>
        </authorList>
    </citation>
    <scope>NUCLEOTIDE SEQUENCE [LARGE SCALE GENOMIC DNA]</scope>
</reference>
<keyword evidence="2" id="KW-0067">ATP-binding</keyword>
<dbReference type="CDD" id="cd18791">
    <property type="entry name" value="SF2_C_RHA"/>
    <property type="match status" value="1"/>
</dbReference>
<dbReference type="EMBL" id="UYRR01031176">
    <property type="protein sequence ID" value="VDK47196.1"/>
    <property type="molecule type" value="Genomic_DNA"/>
</dbReference>
<dbReference type="PROSITE" id="PS51194">
    <property type="entry name" value="HELICASE_CTER"/>
    <property type="match status" value="1"/>
</dbReference>
<dbReference type="AlphaFoldDB" id="A0A0M3JX49"/>
<sequence length="1066" mass="122380">MDIDWSEHRSKLRRCFFGSDRWKLADKDSALERSFFSFLRKLQEQLKRSNILILLYLTMMHIDFFVHRRNRKACKEASNEPQYNHLGVPIGPFQRHLTSRVAVDVRHEEDLDLRDLELYVVQEFIYALCGFIQFENRKKLNQLKQLRNSQRNLPIAAKHREIVEQLSKNQVLVVAGDTGCGKSTQKLDDRHDPPNNTIEIAVIRYKFEVPQYLLEEDYDRIACTQPRRIAATALARRVGYETLDEYGSKIAYQIRFERTSTLRTRLLFLTEGLLLRQMQLDANLTQYNVHERNLCGDFLMGLLRELVRRRSDLKLILMSATINLELFTAYFDNAPVVKVSGRLFPVEVQYLPIKEGATETNERTKRKSKIDPLPYLNVLQMIDGKVHRSERGDALIFLNGISEMSTVAEALKVYAEQTKRWIILMLHSTLSTEEQDRVFDVAPPGVRKCILSTNIAETSVTIDQIRFVIDSGKVNLVKFDSKTGMHSLREFWTSQASAEQRKGRAGRTGPGVCYRLYSKEQYSKMDAFTISEIHRVSLESLAMQIVNMDNVPFTPMDFPFIEQPDMGALEEAIAALWRQGVLEPGGAKALTPLGKIIVTLPVEIPIAKVLIYGCVFDQLEASLTIAASLTVQSPFTSRSFREPDQLTRRQAIMSDSGDPFALLNTFREFVDEQRHRGDIRKWGRERGIDTQRLYEISQLRQQFKQLLEDGGFVEKMLGESGSDRRINAGDRKRLNEIRKDARFEVKKRKVLKSDTHFDSIMDAEESERSLMDDVQAMEFYLKNRERGIGGVLRSHRLNDASQQILKMLITAGVYPQYAVLDQYNSYKVGNELFAHTRNKPFAVLHPNSCIALMPEALDYDRSDKGLSRYHQLIAFATFMETTKPYICNSLRIPALMLLIVAKSVNCMEDDHCIICDDFVQFKFVRATDFFVTAENVASIRRRMNASLTKRLNGDLSSDDSLPSSVVSFLRSDVEFIMTRRACPDTNVEIGFVMPSGEKLNEDDDVDAESIPFGFFSNSDRDAKVKEDLESNKSDSQKKGIEYFCESCSKTLLFNSAIDILRHKRSH</sequence>
<accession>A0A0M3JX49</accession>
<feature type="domain" description="Helicase ATP-binding" evidence="3">
    <location>
        <begin position="163"/>
        <end position="340"/>
    </location>
</feature>
<keyword evidence="2" id="KW-0547">Nucleotide-binding</keyword>
<evidence type="ECO:0000313" key="6">
    <source>
        <dbReference type="Proteomes" id="UP000267096"/>
    </source>
</evidence>
<dbReference type="InterPro" id="IPR007502">
    <property type="entry name" value="Helicase-assoc_dom"/>
</dbReference>
<dbReference type="OrthoDB" id="3363059at2759"/>
<proteinExistence type="predicted"/>
<dbReference type="Proteomes" id="UP000267096">
    <property type="component" value="Unassembled WGS sequence"/>
</dbReference>
<evidence type="ECO:0000256" key="1">
    <source>
        <dbReference type="ARBA" id="ARBA00022801"/>
    </source>
</evidence>
<dbReference type="SMART" id="SM00487">
    <property type="entry name" value="DEXDc"/>
    <property type="match status" value="1"/>
</dbReference>
<organism evidence="7">
    <name type="scientific">Anisakis simplex</name>
    <name type="common">Herring worm</name>
    <dbReference type="NCBI Taxonomy" id="6269"/>
    <lineage>
        <taxon>Eukaryota</taxon>
        <taxon>Metazoa</taxon>
        <taxon>Ecdysozoa</taxon>
        <taxon>Nematoda</taxon>
        <taxon>Chromadorea</taxon>
        <taxon>Rhabditida</taxon>
        <taxon>Spirurina</taxon>
        <taxon>Ascaridomorpha</taxon>
        <taxon>Ascaridoidea</taxon>
        <taxon>Anisakidae</taxon>
        <taxon>Anisakis</taxon>
        <taxon>Anisakis simplex complex</taxon>
    </lineage>
</organism>
<dbReference type="PANTHER" id="PTHR18934">
    <property type="entry name" value="ATP-DEPENDENT RNA HELICASE"/>
    <property type="match status" value="1"/>
</dbReference>
<dbReference type="GO" id="GO:0016787">
    <property type="term" value="F:hydrolase activity"/>
    <property type="evidence" value="ECO:0007669"/>
    <property type="project" value="UniProtKB-KW"/>
</dbReference>